<sequence length="122" mass="13580">MCSGRATKQSRPPKTTQLEELLAEHVRCASKLRVHACMGRIVTGGFNYLFDTTSQSFFIRKDIAEVPGLMGPTETVDFFAIRSRTIREEFQLGFSEASHVAPSTSTHHARDNVGRPSRPQSV</sequence>
<name>A0A0V0XD38_TRIPS</name>
<reference evidence="2 3" key="1">
    <citation type="submission" date="2015-01" db="EMBL/GenBank/DDBJ databases">
        <title>Evolution of Trichinella species and genotypes.</title>
        <authorList>
            <person name="Korhonen P.K."/>
            <person name="Edoardo P."/>
            <person name="Giuseppe L.R."/>
            <person name="Gasser R.B."/>
        </authorList>
    </citation>
    <scope>NUCLEOTIDE SEQUENCE [LARGE SCALE GENOMIC DNA]</scope>
    <source>
        <strain evidence="2">ISS141</strain>
    </source>
</reference>
<evidence type="ECO:0000256" key="1">
    <source>
        <dbReference type="SAM" id="MobiDB-lite"/>
    </source>
</evidence>
<organism evidence="2 3">
    <name type="scientific">Trichinella pseudospiralis</name>
    <name type="common">Parasitic roundworm</name>
    <dbReference type="NCBI Taxonomy" id="6337"/>
    <lineage>
        <taxon>Eukaryota</taxon>
        <taxon>Metazoa</taxon>
        <taxon>Ecdysozoa</taxon>
        <taxon>Nematoda</taxon>
        <taxon>Enoplea</taxon>
        <taxon>Dorylaimia</taxon>
        <taxon>Trichinellida</taxon>
        <taxon>Trichinellidae</taxon>
        <taxon>Trichinella</taxon>
    </lineage>
</organism>
<evidence type="ECO:0000313" key="3">
    <source>
        <dbReference type="Proteomes" id="UP000054815"/>
    </source>
</evidence>
<protein>
    <submittedName>
        <fullName evidence="2">Uncharacterized protein</fullName>
    </submittedName>
</protein>
<comment type="caution">
    <text evidence="2">The sequence shown here is derived from an EMBL/GenBank/DDBJ whole genome shotgun (WGS) entry which is preliminary data.</text>
</comment>
<dbReference type="EMBL" id="JYDU01000592">
    <property type="protein sequence ID" value="KRX85913.1"/>
    <property type="molecule type" value="Genomic_DNA"/>
</dbReference>
<accession>A0A0V0XD38</accession>
<evidence type="ECO:0000313" key="2">
    <source>
        <dbReference type="EMBL" id="KRX85913.1"/>
    </source>
</evidence>
<feature type="region of interest" description="Disordered" evidence="1">
    <location>
        <begin position="96"/>
        <end position="122"/>
    </location>
</feature>
<proteinExistence type="predicted"/>
<dbReference type="AlphaFoldDB" id="A0A0V0XD38"/>
<gene>
    <name evidence="2" type="ORF">T4E_10916</name>
</gene>
<dbReference type="Proteomes" id="UP000054815">
    <property type="component" value="Unassembled WGS sequence"/>
</dbReference>